<dbReference type="InterPro" id="IPR017941">
    <property type="entry name" value="Rieske_2Fe-2S"/>
</dbReference>
<evidence type="ECO:0000313" key="8">
    <source>
        <dbReference type="Proteomes" id="UP001560267"/>
    </source>
</evidence>
<dbReference type="EMBL" id="JBFSHR010000012">
    <property type="protein sequence ID" value="MEX6429191.1"/>
    <property type="molecule type" value="Genomic_DNA"/>
</dbReference>
<evidence type="ECO:0000256" key="4">
    <source>
        <dbReference type="ARBA" id="ARBA00023004"/>
    </source>
</evidence>
<dbReference type="Gene3D" id="2.102.10.10">
    <property type="entry name" value="Rieske [2Fe-2S] iron-sulphur domain"/>
    <property type="match status" value="1"/>
</dbReference>
<dbReference type="Pfam" id="PF00355">
    <property type="entry name" value="Rieske"/>
    <property type="match status" value="1"/>
</dbReference>
<comment type="caution">
    <text evidence="7">The sequence shown here is derived from an EMBL/GenBank/DDBJ whole genome shotgun (WGS) entry which is preliminary data.</text>
</comment>
<evidence type="ECO:0000256" key="3">
    <source>
        <dbReference type="ARBA" id="ARBA00023002"/>
    </source>
</evidence>
<dbReference type="PANTHER" id="PTHR21266">
    <property type="entry name" value="IRON-SULFUR DOMAIN CONTAINING PROTEIN"/>
    <property type="match status" value="1"/>
</dbReference>
<keyword evidence="5" id="KW-0411">Iron-sulfur</keyword>
<dbReference type="PROSITE" id="PS51296">
    <property type="entry name" value="RIESKE"/>
    <property type="match status" value="1"/>
</dbReference>
<dbReference type="Pfam" id="PF19112">
    <property type="entry name" value="VanA_C"/>
    <property type="match status" value="1"/>
</dbReference>
<dbReference type="SUPFAM" id="SSF55961">
    <property type="entry name" value="Bet v1-like"/>
    <property type="match status" value="1"/>
</dbReference>
<dbReference type="InterPro" id="IPR050584">
    <property type="entry name" value="Cholesterol_7-desaturase"/>
</dbReference>
<dbReference type="Proteomes" id="UP001560267">
    <property type="component" value="Unassembled WGS sequence"/>
</dbReference>
<gene>
    <name evidence="7" type="ORF">AB6A68_04980</name>
</gene>
<dbReference type="InterPro" id="IPR044043">
    <property type="entry name" value="VanA_C_cat"/>
</dbReference>
<keyword evidence="1" id="KW-0001">2Fe-2S</keyword>
<evidence type="ECO:0000256" key="1">
    <source>
        <dbReference type="ARBA" id="ARBA00022714"/>
    </source>
</evidence>
<proteinExistence type="predicted"/>
<dbReference type="RefSeq" id="WP_276945105.1">
    <property type="nucleotide sequence ID" value="NZ_DAHZQU010000111.1"/>
</dbReference>
<evidence type="ECO:0000313" key="7">
    <source>
        <dbReference type="EMBL" id="MEX6429191.1"/>
    </source>
</evidence>
<sequence>MPSYLQEQWYVCSWSHSLTDQPIGTNLLNERVVLWRDGTGRARAAVDQCPHRGTQLSLGSVDESGCITCPYHGWRFDSSGRCIEVPQNSPETAIPRKAALTSIACEERYGMIWLCLGEPHFSIPSFPEWTNPRFHHVSCSPYTWECSAERMLENFTDFGHLGYLHDGLLGRRDDLIVPEHQVTSEANQLRYQMTMVVPNAGESLPVANFRGESGLQTNTYVVDLPYTIHLQSYYHDTQSSRVLFFSIQPHSDGRATGYCYQSRDFDLEADDSPFVEFQELLAAQDQPIVESQRPVAAPLDLTSELHLGFDRVAIAYRRAMKRLMETASSTPTRVNHKEEVTCM</sequence>
<feature type="domain" description="Rieske" evidence="6">
    <location>
        <begin position="9"/>
        <end position="114"/>
    </location>
</feature>
<keyword evidence="2" id="KW-0479">Metal-binding</keyword>
<keyword evidence="8" id="KW-1185">Reference proteome</keyword>
<keyword evidence="3" id="KW-0560">Oxidoreductase</keyword>
<dbReference type="InterPro" id="IPR036922">
    <property type="entry name" value="Rieske_2Fe-2S_sf"/>
</dbReference>
<evidence type="ECO:0000259" key="6">
    <source>
        <dbReference type="PROSITE" id="PS51296"/>
    </source>
</evidence>
<evidence type="ECO:0000256" key="5">
    <source>
        <dbReference type="ARBA" id="ARBA00023014"/>
    </source>
</evidence>
<protein>
    <submittedName>
        <fullName evidence="7">Rieske 2Fe-2S domain-containing protein</fullName>
    </submittedName>
</protein>
<organism evidence="7 8">
    <name type="scientific">Ferrimicrobium acidiphilum</name>
    <dbReference type="NCBI Taxonomy" id="121039"/>
    <lineage>
        <taxon>Bacteria</taxon>
        <taxon>Bacillati</taxon>
        <taxon>Actinomycetota</taxon>
        <taxon>Acidimicrobiia</taxon>
        <taxon>Acidimicrobiales</taxon>
        <taxon>Acidimicrobiaceae</taxon>
        <taxon>Ferrimicrobium</taxon>
    </lineage>
</organism>
<dbReference type="PANTHER" id="PTHR21266:SF60">
    <property type="entry name" value="3-KETOSTEROID-9-ALPHA-MONOOXYGENASE, OXYGENASE COMPONENT"/>
    <property type="match status" value="1"/>
</dbReference>
<name>A0ABV3Y2J7_9ACTN</name>
<dbReference type="Gene3D" id="3.90.380.10">
    <property type="entry name" value="Naphthalene 1,2-dioxygenase Alpha Subunit, Chain A, domain 1"/>
    <property type="match status" value="1"/>
</dbReference>
<keyword evidence="4" id="KW-0408">Iron</keyword>
<reference evidence="7 8" key="1">
    <citation type="submission" date="2024-07" db="EMBL/GenBank/DDBJ databases">
        <title>Draft Genome Sequence of Ferrimicrobium acidiphilum Strain YE2023, Isolated from a Pulp of Bioleach Reactor.</title>
        <authorList>
            <person name="Elkina Y.A."/>
            <person name="Bulaeva A.G."/>
            <person name="Beletsky A.V."/>
            <person name="Mardanov A.V."/>
        </authorList>
    </citation>
    <scope>NUCLEOTIDE SEQUENCE [LARGE SCALE GENOMIC DNA]</scope>
    <source>
        <strain evidence="7 8">YE2023</strain>
    </source>
</reference>
<accession>A0ABV3Y2J7</accession>
<evidence type="ECO:0000256" key="2">
    <source>
        <dbReference type="ARBA" id="ARBA00022723"/>
    </source>
</evidence>
<dbReference type="SUPFAM" id="SSF50022">
    <property type="entry name" value="ISP domain"/>
    <property type="match status" value="1"/>
</dbReference>